<dbReference type="PANTHER" id="PTHR12815:SF18">
    <property type="entry name" value="SORTING AND ASSEMBLY MACHINERY COMPONENT 50 HOMOLOG"/>
    <property type="match status" value="1"/>
</dbReference>
<accession>A5C9V5</accession>
<dbReference type="InterPro" id="IPR000184">
    <property type="entry name" value="Bac_surfAg_D15"/>
</dbReference>
<sequence length="564" mass="62510">MALKENQEETPISENPNGDEEGGEESQADGVGDFEDEDEDEAEEEDEEEEARSEKSRESRLAEDGSKLESMFRRLASEKVKLRVHDVLIKGNTKTKDSLIEAELEAIKNATTMQELLKAAGIANHRFHSFGIFDSVGITLDCGPPELPGTVNVIVDVVETKNPLTGDLGIFTKPEARTWSLEGSLKLKNLFGYGDLWDGSLVYGWDQSSEISAGVSLPRFKGMVTPMLARVSLLSQDWLKFSSYKERSLGLNLGLISTKRHDLTYNLLWRTLTDPSQMSSRAVRRQLGHGLLSSLKYTFRIDNRNSVLRPTQGYAFISTSQIGGLVPDYRSLRFLRQLCTKILGFCGRRGELWSLAAWIYKEVLFAAYPCTSRQICEDKLEIDLRCAIPLGFYRTALNLGISGGVIFPWGNGALSMPSSLPERFFLGGNSSPVCTLGGPTTLLGFKSRGLGPTERRRLIRDKSNGENSETSGRDVIGGDLAVTAFADLSFDLPLKLFRDAGIHGHVFACAGNLTKLTENEFRKFSFQKFLDSFRSSAGFGIIVPTKLFRMEDRNADPHIAHAGF</sequence>
<feature type="region of interest" description="Disordered" evidence="8">
    <location>
        <begin position="1"/>
        <end position="65"/>
    </location>
</feature>
<dbReference type="EMBL" id="AM487346">
    <property type="protein sequence ID" value="CAN84130.1"/>
    <property type="molecule type" value="Genomic_DNA"/>
</dbReference>
<dbReference type="FunFam" id="3.10.20.310:FF:000016">
    <property type="entry name" value="Outer membrane OMP85 family protein"/>
    <property type="match status" value="1"/>
</dbReference>
<comment type="similarity">
    <text evidence="2">Belongs to the SAM50/omp85 family.</text>
</comment>
<dbReference type="AlphaFoldDB" id="A5C9V5"/>
<evidence type="ECO:0000256" key="5">
    <source>
        <dbReference type="ARBA" id="ARBA00022805"/>
    </source>
</evidence>
<organism evidence="10">
    <name type="scientific">Vitis vinifera</name>
    <name type="common">Grape</name>
    <dbReference type="NCBI Taxonomy" id="29760"/>
    <lineage>
        <taxon>Eukaryota</taxon>
        <taxon>Viridiplantae</taxon>
        <taxon>Streptophyta</taxon>
        <taxon>Embryophyta</taxon>
        <taxon>Tracheophyta</taxon>
        <taxon>Spermatophyta</taxon>
        <taxon>Magnoliopsida</taxon>
        <taxon>eudicotyledons</taxon>
        <taxon>Gunneridae</taxon>
        <taxon>Pentapetalae</taxon>
        <taxon>rosids</taxon>
        <taxon>Vitales</taxon>
        <taxon>Vitaceae</taxon>
        <taxon>Viteae</taxon>
        <taxon>Vitis</taxon>
    </lineage>
</organism>
<dbReference type="GO" id="GO:0005741">
    <property type="term" value="C:mitochondrial outer membrane"/>
    <property type="evidence" value="ECO:0007669"/>
    <property type="project" value="UniProtKB-SubCell"/>
</dbReference>
<reference evidence="10" key="1">
    <citation type="journal article" date="2007" name="PLoS ONE">
        <title>The first genome sequence of an elite grapevine cultivar (Pinot noir Vitis vinifera L.): coping with a highly heterozygous genome.</title>
        <authorList>
            <person name="Velasco R."/>
            <person name="Zharkikh A."/>
            <person name="Troggio M."/>
            <person name="Cartwright D.A."/>
            <person name="Cestaro A."/>
            <person name="Pruss D."/>
            <person name="Pindo M."/>
            <person name="FitzGerald L.M."/>
            <person name="Vezzulli S."/>
            <person name="Reid J."/>
            <person name="Malacarne G."/>
            <person name="Iliev D."/>
            <person name="Coppola G."/>
            <person name="Wardell B."/>
            <person name="Micheletti D."/>
            <person name="Macalma T."/>
            <person name="Facci M."/>
            <person name="Mitchell J.T."/>
            <person name="Perazzolli M."/>
            <person name="Eldredge G."/>
            <person name="Gatto P."/>
            <person name="Oyzerski R."/>
            <person name="Moretto M."/>
            <person name="Gutin N."/>
            <person name="Stefanini M."/>
            <person name="Chen Y."/>
            <person name="Segala C."/>
            <person name="Davenport C."/>
            <person name="Dematte L."/>
            <person name="Mraz A."/>
            <person name="Battilana J."/>
            <person name="Stormo K."/>
            <person name="Costa F."/>
            <person name="Tao Q."/>
            <person name="Si-Ammour A."/>
            <person name="Harkins T."/>
            <person name="Lackey A."/>
            <person name="Perbost C."/>
            <person name="Taillon B."/>
            <person name="Stella A."/>
            <person name="Solovyev V."/>
            <person name="Fawcett J.A."/>
            <person name="Sterck L."/>
            <person name="Vandepoele K."/>
            <person name="Grando S.M."/>
            <person name="Toppo S."/>
            <person name="Moser C."/>
            <person name="Lanchbury J."/>
            <person name="Bogden R."/>
            <person name="Skolnick M."/>
            <person name="Sgaramella V."/>
            <person name="Bhatnagar S.K."/>
            <person name="Fontana P."/>
            <person name="Gutin A."/>
            <person name="Van de Peer Y."/>
            <person name="Salamini F."/>
            <person name="Viola R."/>
        </authorList>
    </citation>
    <scope>NUCLEOTIDE SEQUENCE</scope>
</reference>
<dbReference type="InterPro" id="IPR039910">
    <property type="entry name" value="D15-like"/>
</dbReference>
<feature type="domain" description="Bacterial surface antigen (D15)" evidence="9">
    <location>
        <begin position="189"/>
        <end position="545"/>
    </location>
</feature>
<evidence type="ECO:0000259" key="9">
    <source>
        <dbReference type="Pfam" id="PF01103"/>
    </source>
</evidence>
<evidence type="ECO:0000256" key="2">
    <source>
        <dbReference type="ARBA" id="ARBA00010913"/>
    </source>
</evidence>
<dbReference type="Pfam" id="PF01103">
    <property type="entry name" value="Omp85"/>
    <property type="match status" value="1"/>
</dbReference>
<dbReference type="Gene3D" id="2.40.160.50">
    <property type="entry name" value="membrane protein fhac: a member of the omp85/tpsb transporter family"/>
    <property type="match status" value="1"/>
</dbReference>
<evidence type="ECO:0000256" key="6">
    <source>
        <dbReference type="ARBA" id="ARBA00023136"/>
    </source>
</evidence>
<evidence type="ECO:0000256" key="1">
    <source>
        <dbReference type="ARBA" id="ARBA00004374"/>
    </source>
</evidence>
<dbReference type="PANTHER" id="PTHR12815">
    <property type="entry name" value="SORTING AND ASSEMBLY MACHINERY SAMM50 PROTEIN FAMILY MEMBER"/>
    <property type="match status" value="1"/>
</dbReference>
<evidence type="ECO:0000256" key="3">
    <source>
        <dbReference type="ARBA" id="ARBA00022452"/>
    </source>
</evidence>
<keyword evidence="6" id="KW-0472">Membrane</keyword>
<dbReference type="ExpressionAtlas" id="A5C9V5">
    <property type="expression patterns" value="baseline and differential"/>
</dbReference>
<evidence type="ECO:0000256" key="4">
    <source>
        <dbReference type="ARBA" id="ARBA00022692"/>
    </source>
</evidence>
<evidence type="ECO:0000313" key="10">
    <source>
        <dbReference type="EMBL" id="CAN84130.1"/>
    </source>
</evidence>
<keyword evidence="3" id="KW-1134">Transmembrane beta strand</keyword>
<dbReference type="Gene3D" id="3.10.20.310">
    <property type="entry name" value="membrane protein fhac"/>
    <property type="match status" value="1"/>
</dbReference>
<evidence type="ECO:0000256" key="8">
    <source>
        <dbReference type="SAM" id="MobiDB-lite"/>
    </source>
</evidence>
<keyword evidence="5" id="KW-0934">Plastid</keyword>
<proteinExistence type="inferred from homology"/>
<dbReference type="GO" id="GO:0009707">
    <property type="term" value="C:chloroplast outer membrane"/>
    <property type="evidence" value="ECO:0007669"/>
    <property type="project" value="UniProtKB-SubCell"/>
</dbReference>
<feature type="compositionally biased region" description="Basic and acidic residues" evidence="8">
    <location>
        <begin position="52"/>
        <end position="65"/>
    </location>
</feature>
<gene>
    <name evidence="10" type="ORF">VITISV_041873</name>
</gene>
<keyword evidence="5" id="KW-1002">Plastid outer membrane</keyword>
<evidence type="ECO:0000256" key="7">
    <source>
        <dbReference type="ARBA" id="ARBA00024013"/>
    </source>
</evidence>
<protein>
    <recommendedName>
        <fullName evidence="9">Bacterial surface antigen (D15) domain-containing protein</fullName>
    </recommendedName>
</protein>
<name>A5C9V5_VITVI</name>
<keyword evidence="4" id="KW-0812">Transmembrane</keyword>
<comment type="subcellular location">
    <subcellularLocation>
        <location evidence="1">Mitochondrion outer membrane</location>
        <topology evidence="1">Multi-pass membrane protein</topology>
    </subcellularLocation>
    <subcellularLocation>
        <location evidence="7">Plastid</location>
        <location evidence="7">Chloroplast outer membrane</location>
    </subcellularLocation>
</comment>
<feature type="compositionally biased region" description="Acidic residues" evidence="8">
    <location>
        <begin position="17"/>
        <end position="51"/>
    </location>
</feature>